<dbReference type="Gene3D" id="2.40.260.10">
    <property type="entry name" value="Sortase"/>
    <property type="match status" value="1"/>
</dbReference>
<comment type="caution">
    <text evidence="2">The sequence shown here is derived from an EMBL/GenBank/DDBJ whole genome shotgun (WGS) entry which is preliminary data.</text>
</comment>
<evidence type="ECO:0000256" key="1">
    <source>
        <dbReference type="ARBA" id="ARBA00022801"/>
    </source>
</evidence>
<dbReference type="InterPro" id="IPR023365">
    <property type="entry name" value="Sortase_dom-sf"/>
</dbReference>
<dbReference type="GO" id="GO:0016787">
    <property type="term" value="F:hydrolase activity"/>
    <property type="evidence" value="ECO:0007669"/>
    <property type="project" value="UniProtKB-KW"/>
</dbReference>
<evidence type="ECO:0000313" key="2">
    <source>
        <dbReference type="EMBL" id="PIR43260.1"/>
    </source>
</evidence>
<gene>
    <name evidence="2" type="ORF">COV24_03650</name>
</gene>
<protein>
    <recommendedName>
        <fullName evidence="4">Class F sortase</fullName>
    </recommendedName>
</protein>
<evidence type="ECO:0000313" key="3">
    <source>
        <dbReference type="Proteomes" id="UP000230214"/>
    </source>
</evidence>
<dbReference type="InterPro" id="IPR042001">
    <property type="entry name" value="Sortase_F"/>
</dbReference>
<name>A0A2H0R9W0_UNCKA</name>
<accession>A0A2H0R9W0</accession>
<dbReference type="Proteomes" id="UP000230214">
    <property type="component" value="Unassembled WGS sequence"/>
</dbReference>
<organism evidence="2 3">
    <name type="scientific">candidate division WWE3 bacterium CG10_big_fil_rev_8_21_14_0_10_32_10</name>
    <dbReference type="NCBI Taxonomy" id="1975090"/>
    <lineage>
        <taxon>Bacteria</taxon>
        <taxon>Katanobacteria</taxon>
    </lineage>
</organism>
<evidence type="ECO:0008006" key="4">
    <source>
        <dbReference type="Google" id="ProtNLM"/>
    </source>
</evidence>
<dbReference type="EMBL" id="PCXU01000030">
    <property type="protein sequence ID" value="PIR43260.1"/>
    <property type="molecule type" value="Genomic_DNA"/>
</dbReference>
<reference evidence="2 3" key="1">
    <citation type="submission" date="2017-09" db="EMBL/GenBank/DDBJ databases">
        <title>Depth-based differentiation of microbial function through sediment-hosted aquifers and enrichment of novel symbionts in the deep terrestrial subsurface.</title>
        <authorList>
            <person name="Probst A.J."/>
            <person name="Ladd B."/>
            <person name="Jarett J.K."/>
            <person name="Geller-Mcgrath D.E."/>
            <person name="Sieber C.M."/>
            <person name="Emerson J.B."/>
            <person name="Anantharaman K."/>
            <person name="Thomas B.C."/>
            <person name="Malmstrom R."/>
            <person name="Stieglmeier M."/>
            <person name="Klingl A."/>
            <person name="Woyke T."/>
            <person name="Ryan C.M."/>
            <person name="Banfield J.F."/>
        </authorList>
    </citation>
    <scope>NUCLEOTIDE SEQUENCE [LARGE SCALE GENOMIC DNA]</scope>
    <source>
        <strain evidence="2">CG10_big_fil_rev_8_21_14_0_10_32_10</strain>
    </source>
</reference>
<keyword evidence="1" id="KW-0378">Hydrolase</keyword>
<dbReference type="CDD" id="cd05829">
    <property type="entry name" value="Sortase_F"/>
    <property type="match status" value="1"/>
</dbReference>
<sequence>MKHQIAKSILIFSFSISLWFYAYTVLAKAPTGDMSYNKTLKPKNLFKNLVENQFQKPIKIQIPSINVSALIEEVGIEKDGSMGVPINFANVAWLNTSSKIGQNGNLVISGHYDYSSGAPAVFYNLNSLKIGDTINVIRSAPGKPDVIKKYVVTGKYLADPNNTDHISDAYKSTNIPTITLITCNGIWNPIKHEYSNRVVVKGVLSKVIR</sequence>
<dbReference type="InterPro" id="IPR005754">
    <property type="entry name" value="Sortase"/>
</dbReference>
<dbReference type="SUPFAM" id="SSF63817">
    <property type="entry name" value="Sortase"/>
    <property type="match status" value="1"/>
</dbReference>
<dbReference type="AlphaFoldDB" id="A0A2H0R9W0"/>
<dbReference type="Pfam" id="PF04203">
    <property type="entry name" value="Sortase"/>
    <property type="match status" value="1"/>
</dbReference>
<proteinExistence type="predicted"/>